<evidence type="ECO:0000259" key="4">
    <source>
        <dbReference type="Pfam" id="PF22746"/>
    </source>
</evidence>
<feature type="region of interest" description="Disordered" evidence="2">
    <location>
        <begin position="28"/>
        <end position="83"/>
    </location>
</feature>
<reference evidence="6" key="1">
    <citation type="journal article" date="2019" name="Int. J. Syst. Evol. Microbiol.">
        <title>The Global Catalogue of Microorganisms (GCM) 10K type strain sequencing project: providing services to taxonomists for standard genome sequencing and annotation.</title>
        <authorList>
            <consortium name="The Broad Institute Genomics Platform"/>
            <consortium name="The Broad Institute Genome Sequencing Center for Infectious Disease"/>
            <person name="Wu L."/>
            <person name="Ma J."/>
        </authorList>
    </citation>
    <scope>NUCLEOTIDE SEQUENCE [LARGE SCALE GENOMIC DNA]</scope>
    <source>
        <strain evidence="6">CCM 8937</strain>
    </source>
</reference>
<organism evidence="5 6">
    <name type="scientific">Lapidilactobacillus gannanensis</name>
    <dbReference type="NCBI Taxonomy" id="2486002"/>
    <lineage>
        <taxon>Bacteria</taxon>
        <taxon>Bacillati</taxon>
        <taxon>Bacillota</taxon>
        <taxon>Bacilli</taxon>
        <taxon>Lactobacillales</taxon>
        <taxon>Lactobacillaceae</taxon>
        <taxon>Lapidilactobacillus</taxon>
    </lineage>
</organism>
<dbReference type="InterPro" id="IPR025164">
    <property type="entry name" value="Toastrack_DUF4097"/>
</dbReference>
<proteinExistence type="predicted"/>
<feature type="domain" description="YvlB/LiaX N-terminal" evidence="4">
    <location>
        <begin position="2"/>
        <end position="31"/>
    </location>
</feature>
<feature type="compositionally biased region" description="Acidic residues" evidence="2">
    <location>
        <begin position="47"/>
        <end position="62"/>
    </location>
</feature>
<dbReference type="InterPro" id="IPR058219">
    <property type="entry name" value="LiaX"/>
</dbReference>
<name>A0ABW4BLF3_9LACO</name>
<evidence type="ECO:0000256" key="1">
    <source>
        <dbReference type="SAM" id="Coils"/>
    </source>
</evidence>
<feature type="coiled-coil region" evidence="1">
    <location>
        <begin position="146"/>
        <end position="194"/>
    </location>
</feature>
<feature type="compositionally biased region" description="Basic and acidic residues" evidence="2">
    <location>
        <begin position="63"/>
        <end position="83"/>
    </location>
</feature>
<accession>A0ABW4BLF3</accession>
<comment type="caution">
    <text evidence="5">The sequence shown here is derived from an EMBL/GenBank/DDBJ whole genome shotgun (WGS) entry which is preliminary data.</text>
</comment>
<evidence type="ECO:0000256" key="2">
    <source>
        <dbReference type="SAM" id="MobiDB-lite"/>
    </source>
</evidence>
<dbReference type="Pfam" id="PF13349">
    <property type="entry name" value="DUF4097"/>
    <property type="match status" value="1"/>
</dbReference>
<dbReference type="NCBIfam" id="NF038025">
    <property type="entry name" value="dapto_LiaX"/>
    <property type="match status" value="1"/>
</dbReference>
<protein>
    <submittedName>
        <fullName evidence="5">Daptomycin-sensing surface protein LiaX</fullName>
    </submittedName>
</protein>
<dbReference type="Proteomes" id="UP001597191">
    <property type="component" value="Unassembled WGS sequence"/>
</dbReference>
<keyword evidence="1" id="KW-0175">Coiled coil</keyword>
<evidence type="ECO:0000259" key="3">
    <source>
        <dbReference type="Pfam" id="PF13349"/>
    </source>
</evidence>
<evidence type="ECO:0000313" key="6">
    <source>
        <dbReference type="Proteomes" id="UP001597191"/>
    </source>
</evidence>
<dbReference type="InterPro" id="IPR053959">
    <property type="entry name" value="YvlB/LiaX_N"/>
</dbReference>
<dbReference type="RefSeq" id="WP_164509285.1">
    <property type="nucleotide sequence ID" value="NZ_JBHTOH010000021.1"/>
</dbReference>
<feature type="compositionally biased region" description="Low complexity" evidence="2">
    <location>
        <begin position="32"/>
        <end position="43"/>
    </location>
</feature>
<gene>
    <name evidence="5" type="primary">liaX</name>
    <name evidence="5" type="ORF">ACFQ4R_03400</name>
</gene>
<feature type="domain" description="DUF4097" evidence="3">
    <location>
        <begin position="289"/>
        <end position="534"/>
    </location>
</feature>
<dbReference type="EMBL" id="JBHTOH010000021">
    <property type="protein sequence ID" value="MFD1410661.1"/>
    <property type="molecule type" value="Genomic_DNA"/>
</dbReference>
<dbReference type="Pfam" id="PF22746">
    <property type="entry name" value="SHOCT-like_DUF2089-C"/>
    <property type="match status" value="1"/>
</dbReference>
<sequence length="539" mass="60131">MNERERILDLVKKGVISSEEGLVLLENLSKKNANTTPNTQQTNYSDQNDDEAADREEAEQEAAEAREEAEEERREAEEARQEALDDLEDQLSDLKDDLADHNEDLAETEQKIAAVSKQIQLDQEHITVIDAMEDLDSLTDEKRQERVAAKSRVVELQQTVDNLQLTRDELQGQIDQLNQQISQVNRKRIKINLNFDHIRDNTNATLNDFGEKLGDFGTQFGNKYGKEMSDFGEKVGDLGSQFGGYMRDAFKNVMDNIDWNDVTFKVPGLATTNFKHDFVFENCGATILDVKNANGDVTLNRWEQPDIKVAANIKLYGKMDEDDKLTAFTDRSRIDVNDDHFIFQVPNKRIQANLDIYLPARVYDHINLNLLNGSINIGALQAKDVYLKTTNGKISITDLQATMVEAEDVNGTIDVLNAELRELLLSTVNGNATVVGQLQAGKLSTVHGNVKATLNNDDLHRLEASSVNGNVKIAVPASLTFSGTAKTSFGQVNTRSFGLQIDDQRSTTGANMSFTRGDHPETKLQLSSTSGSIYLKDNQ</sequence>
<keyword evidence="6" id="KW-1185">Reference proteome</keyword>
<evidence type="ECO:0000313" key="5">
    <source>
        <dbReference type="EMBL" id="MFD1410661.1"/>
    </source>
</evidence>